<dbReference type="Gene3D" id="2.10.25.10">
    <property type="entry name" value="Laminin"/>
    <property type="match status" value="2"/>
</dbReference>
<gene>
    <name evidence="5" type="ORF">CUNI_LOCUS1125</name>
</gene>
<name>A0A8S3YEP6_9EUPU</name>
<keyword evidence="2 3" id="KW-1015">Disulfide bond</keyword>
<evidence type="ECO:0000256" key="1">
    <source>
        <dbReference type="ARBA" id="ARBA00022729"/>
    </source>
</evidence>
<dbReference type="PROSITE" id="PS00022">
    <property type="entry name" value="EGF_1"/>
    <property type="match status" value="2"/>
</dbReference>
<dbReference type="InterPro" id="IPR013111">
    <property type="entry name" value="EGF_extracell"/>
</dbReference>
<protein>
    <recommendedName>
        <fullName evidence="4">EGF-like domain-containing protein</fullName>
    </recommendedName>
</protein>
<sequence length="59" mass="6681">YPCQNGGSCIPPNKCECPPLFYGRRCQRAKCQITCLNGGRCHNNQCHCPFGFTGRRCER</sequence>
<dbReference type="OrthoDB" id="6112187at2759"/>
<dbReference type="SUPFAM" id="SSF57196">
    <property type="entry name" value="EGF/Laminin"/>
    <property type="match status" value="2"/>
</dbReference>
<comment type="caution">
    <text evidence="5">The sequence shown here is derived from an EMBL/GenBank/DDBJ whole genome shotgun (WGS) entry which is preliminary data.</text>
</comment>
<evidence type="ECO:0000259" key="4">
    <source>
        <dbReference type="PROSITE" id="PS50026"/>
    </source>
</evidence>
<dbReference type="SMART" id="SM00181">
    <property type="entry name" value="EGF"/>
    <property type="match status" value="2"/>
</dbReference>
<feature type="domain" description="EGF-like" evidence="4">
    <location>
        <begin position="28"/>
        <end position="58"/>
    </location>
</feature>
<keyword evidence="3" id="KW-0245">EGF-like domain</keyword>
<evidence type="ECO:0000313" key="5">
    <source>
        <dbReference type="EMBL" id="CAG5115567.1"/>
    </source>
</evidence>
<dbReference type="Proteomes" id="UP000678393">
    <property type="component" value="Unassembled WGS sequence"/>
</dbReference>
<reference evidence="5" key="1">
    <citation type="submission" date="2021-04" db="EMBL/GenBank/DDBJ databases">
        <authorList>
            <consortium name="Molecular Ecology Group"/>
        </authorList>
    </citation>
    <scope>NUCLEOTIDE SEQUENCE</scope>
</reference>
<dbReference type="GO" id="GO:0005576">
    <property type="term" value="C:extracellular region"/>
    <property type="evidence" value="ECO:0007669"/>
    <property type="project" value="TreeGrafter"/>
</dbReference>
<dbReference type="PANTHER" id="PTHR14949">
    <property type="entry name" value="EGF-LIKE-DOMAIN, MULTIPLE 7, 8"/>
    <property type="match status" value="1"/>
</dbReference>
<evidence type="ECO:0000313" key="6">
    <source>
        <dbReference type="Proteomes" id="UP000678393"/>
    </source>
</evidence>
<feature type="non-terminal residue" evidence="5">
    <location>
        <position position="1"/>
    </location>
</feature>
<dbReference type="InterPro" id="IPR000742">
    <property type="entry name" value="EGF"/>
</dbReference>
<dbReference type="AlphaFoldDB" id="A0A8S3YEP6"/>
<keyword evidence="6" id="KW-1185">Reference proteome</keyword>
<feature type="disulfide bond" evidence="3">
    <location>
        <begin position="17"/>
        <end position="26"/>
    </location>
</feature>
<comment type="caution">
    <text evidence="3">Lacks conserved residue(s) required for the propagation of feature annotation.</text>
</comment>
<dbReference type="GO" id="GO:0009986">
    <property type="term" value="C:cell surface"/>
    <property type="evidence" value="ECO:0007669"/>
    <property type="project" value="TreeGrafter"/>
</dbReference>
<dbReference type="GO" id="GO:0005102">
    <property type="term" value="F:signaling receptor binding"/>
    <property type="evidence" value="ECO:0007669"/>
    <property type="project" value="TreeGrafter"/>
</dbReference>
<evidence type="ECO:0000256" key="2">
    <source>
        <dbReference type="ARBA" id="ARBA00023157"/>
    </source>
</evidence>
<dbReference type="Pfam" id="PF07974">
    <property type="entry name" value="EGF_2"/>
    <property type="match status" value="1"/>
</dbReference>
<feature type="domain" description="EGF-like" evidence="4">
    <location>
        <begin position="1"/>
        <end position="27"/>
    </location>
</feature>
<keyword evidence="1" id="KW-0732">Signal</keyword>
<feature type="disulfide bond" evidence="3">
    <location>
        <begin position="48"/>
        <end position="57"/>
    </location>
</feature>
<dbReference type="EMBL" id="CAJHNH020000134">
    <property type="protein sequence ID" value="CAG5115567.1"/>
    <property type="molecule type" value="Genomic_DNA"/>
</dbReference>
<proteinExistence type="predicted"/>
<accession>A0A8S3YEP6</accession>
<dbReference type="InterPro" id="IPR050969">
    <property type="entry name" value="Dev_Signal_Modulators"/>
</dbReference>
<dbReference type="PANTHER" id="PTHR14949:SF56">
    <property type="entry name" value="EGF-LIKE-DOMAIN, MULTIPLE 7"/>
    <property type="match status" value="1"/>
</dbReference>
<dbReference type="PROSITE" id="PS01186">
    <property type="entry name" value="EGF_2"/>
    <property type="match status" value="1"/>
</dbReference>
<feature type="disulfide bond" evidence="3">
    <location>
        <begin position="31"/>
        <end position="41"/>
    </location>
</feature>
<evidence type="ECO:0000256" key="3">
    <source>
        <dbReference type="PROSITE-ProRule" id="PRU00076"/>
    </source>
</evidence>
<organism evidence="5 6">
    <name type="scientific">Candidula unifasciata</name>
    <dbReference type="NCBI Taxonomy" id="100452"/>
    <lineage>
        <taxon>Eukaryota</taxon>
        <taxon>Metazoa</taxon>
        <taxon>Spiralia</taxon>
        <taxon>Lophotrochozoa</taxon>
        <taxon>Mollusca</taxon>
        <taxon>Gastropoda</taxon>
        <taxon>Heterobranchia</taxon>
        <taxon>Euthyneura</taxon>
        <taxon>Panpulmonata</taxon>
        <taxon>Eupulmonata</taxon>
        <taxon>Stylommatophora</taxon>
        <taxon>Helicina</taxon>
        <taxon>Helicoidea</taxon>
        <taxon>Geomitridae</taxon>
        <taxon>Candidula</taxon>
    </lineage>
</organism>
<feature type="non-terminal residue" evidence="5">
    <location>
        <position position="59"/>
    </location>
</feature>
<dbReference type="PROSITE" id="PS50026">
    <property type="entry name" value="EGF_3"/>
    <property type="match status" value="2"/>
</dbReference>